<proteinExistence type="predicted"/>
<keyword evidence="1" id="KW-1015">Disulfide bond</keyword>
<reference evidence="5" key="2">
    <citation type="journal article" date="2021" name="Genome Biol. Evol.">
        <title>Developing a high-quality reference genome for a parasitic bivalve with doubly uniparental inheritance (Bivalvia: Unionida).</title>
        <authorList>
            <person name="Smith C.H."/>
        </authorList>
    </citation>
    <scope>NUCLEOTIDE SEQUENCE</scope>
    <source>
        <strain evidence="5">CHS0354</strain>
        <tissue evidence="5">Mantle</tissue>
    </source>
</reference>
<organism evidence="5 6">
    <name type="scientific">Potamilus streckersoni</name>
    <dbReference type="NCBI Taxonomy" id="2493646"/>
    <lineage>
        <taxon>Eukaryota</taxon>
        <taxon>Metazoa</taxon>
        <taxon>Spiralia</taxon>
        <taxon>Lophotrochozoa</taxon>
        <taxon>Mollusca</taxon>
        <taxon>Bivalvia</taxon>
        <taxon>Autobranchia</taxon>
        <taxon>Heteroconchia</taxon>
        <taxon>Palaeoheterodonta</taxon>
        <taxon>Unionida</taxon>
        <taxon>Unionoidea</taxon>
        <taxon>Unionidae</taxon>
        <taxon>Ambleminae</taxon>
        <taxon>Lampsilini</taxon>
        <taxon>Potamilus</taxon>
    </lineage>
</organism>
<dbReference type="SMART" id="SM01411">
    <property type="entry name" value="Ephrin_rec_like"/>
    <property type="match status" value="11"/>
</dbReference>
<keyword evidence="3" id="KW-0812">Transmembrane</keyword>
<gene>
    <name evidence="5" type="ORF">CHS0354_005697</name>
</gene>
<evidence type="ECO:0000256" key="1">
    <source>
        <dbReference type="PROSITE-ProRule" id="PRU00076"/>
    </source>
</evidence>
<dbReference type="InterPro" id="IPR009030">
    <property type="entry name" value="Growth_fac_rcpt_cys_sf"/>
</dbReference>
<dbReference type="InterPro" id="IPR000742">
    <property type="entry name" value="EGF"/>
</dbReference>
<dbReference type="Gene3D" id="2.10.25.10">
    <property type="entry name" value="Laminin"/>
    <property type="match status" value="1"/>
</dbReference>
<dbReference type="GO" id="GO:0007165">
    <property type="term" value="P:signal transduction"/>
    <property type="evidence" value="ECO:0007669"/>
    <property type="project" value="TreeGrafter"/>
</dbReference>
<evidence type="ECO:0000259" key="4">
    <source>
        <dbReference type="PROSITE" id="PS50026"/>
    </source>
</evidence>
<dbReference type="EMBL" id="JAEAOA010000399">
    <property type="protein sequence ID" value="KAK3584839.1"/>
    <property type="molecule type" value="Genomic_DNA"/>
</dbReference>
<reference evidence="5" key="1">
    <citation type="journal article" date="2021" name="Genome Biol. Evol.">
        <title>A High-Quality Reference Genome for a Parasitic Bivalve with Doubly Uniparental Inheritance (Bivalvia: Unionida).</title>
        <authorList>
            <person name="Smith C.H."/>
        </authorList>
    </citation>
    <scope>NUCLEOTIDE SEQUENCE</scope>
    <source>
        <strain evidence="5">CHS0354</strain>
    </source>
</reference>
<accession>A0AAE0S490</accession>
<evidence type="ECO:0000256" key="3">
    <source>
        <dbReference type="SAM" id="Phobius"/>
    </source>
</evidence>
<evidence type="ECO:0000313" key="5">
    <source>
        <dbReference type="EMBL" id="KAK3584839.1"/>
    </source>
</evidence>
<dbReference type="Proteomes" id="UP001195483">
    <property type="component" value="Unassembled WGS sequence"/>
</dbReference>
<dbReference type="SUPFAM" id="SSF57196">
    <property type="entry name" value="EGF/Laminin"/>
    <property type="match status" value="1"/>
</dbReference>
<keyword evidence="3" id="KW-1133">Transmembrane helix</keyword>
<dbReference type="InterPro" id="IPR011641">
    <property type="entry name" value="Tyr-kin_ephrin_A/B_rcpt-like"/>
</dbReference>
<feature type="disulfide bond" evidence="1">
    <location>
        <begin position="804"/>
        <end position="813"/>
    </location>
</feature>
<dbReference type="PROSITE" id="PS00022">
    <property type="entry name" value="EGF_1"/>
    <property type="match status" value="1"/>
</dbReference>
<dbReference type="PANTHER" id="PTHR24046">
    <property type="entry name" value="SIGNAL PEPTIDE, CUB AND EGF-LIKE DOMAIN-CONTAINING"/>
    <property type="match status" value="1"/>
</dbReference>
<dbReference type="PANTHER" id="PTHR24046:SF5">
    <property type="entry name" value="EGF-LIKE DOMAIN-CONTAINING PROTEIN"/>
    <property type="match status" value="1"/>
</dbReference>
<comment type="caution">
    <text evidence="1">Lacks conserved residue(s) required for the propagation of feature annotation.</text>
</comment>
<dbReference type="InterPro" id="IPR052071">
    <property type="entry name" value="SCUB_EGF-like_domain"/>
</dbReference>
<comment type="caution">
    <text evidence="5">The sequence shown here is derived from an EMBL/GenBank/DDBJ whole genome shotgun (WGS) entry which is preliminary data.</text>
</comment>
<dbReference type="PROSITE" id="PS50026">
    <property type="entry name" value="EGF_3"/>
    <property type="match status" value="1"/>
</dbReference>
<feature type="domain" description="EGF-like" evidence="4">
    <location>
        <begin position="777"/>
        <end position="814"/>
    </location>
</feature>
<dbReference type="Gene3D" id="2.10.50.10">
    <property type="entry name" value="Tumor Necrosis Factor Receptor, subunit A, domain 2"/>
    <property type="match status" value="8"/>
</dbReference>
<feature type="compositionally biased region" description="Basic and acidic residues" evidence="2">
    <location>
        <begin position="1"/>
        <end position="11"/>
    </location>
</feature>
<protein>
    <recommendedName>
        <fullName evidence="4">EGF-like domain-containing protein</fullName>
    </recommendedName>
</protein>
<reference evidence="5" key="3">
    <citation type="submission" date="2023-05" db="EMBL/GenBank/DDBJ databases">
        <authorList>
            <person name="Smith C.H."/>
        </authorList>
    </citation>
    <scope>NUCLEOTIDE SEQUENCE</scope>
    <source>
        <strain evidence="5">CHS0354</strain>
        <tissue evidence="5">Mantle</tissue>
    </source>
</reference>
<keyword evidence="3" id="KW-0472">Membrane</keyword>
<keyword evidence="6" id="KW-1185">Reference proteome</keyword>
<feature type="region of interest" description="Disordered" evidence="2">
    <location>
        <begin position="1"/>
        <end position="20"/>
    </location>
</feature>
<dbReference type="GO" id="GO:0009986">
    <property type="term" value="C:cell surface"/>
    <property type="evidence" value="ECO:0007669"/>
    <property type="project" value="TreeGrafter"/>
</dbReference>
<evidence type="ECO:0000313" key="6">
    <source>
        <dbReference type="Proteomes" id="UP001195483"/>
    </source>
</evidence>
<dbReference type="AlphaFoldDB" id="A0AAE0S490"/>
<name>A0AAE0S490_9BIVA</name>
<feature type="transmembrane region" description="Helical" evidence="3">
    <location>
        <begin position="825"/>
        <end position="851"/>
    </location>
</feature>
<evidence type="ECO:0000256" key="2">
    <source>
        <dbReference type="SAM" id="MobiDB-lite"/>
    </source>
</evidence>
<dbReference type="SUPFAM" id="SSF57184">
    <property type="entry name" value="Growth factor receptor domain"/>
    <property type="match status" value="3"/>
</dbReference>
<dbReference type="GO" id="GO:0005615">
    <property type="term" value="C:extracellular space"/>
    <property type="evidence" value="ECO:0007669"/>
    <property type="project" value="TreeGrafter"/>
</dbReference>
<dbReference type="SMART" id="SM00181">
    <property type="entry name" value="EGF"/>
    <property type="match status" value="3"/>
</dbReference>
<sequence>MSCSDKNKTTDMEGSNSTSSCVIPRCKAGQHVTTGKTCGYCLVDSYQPINEPNSSVNCTPCPDSTGTKYMGSTDQMDCIPFCPEGQQFDNSTKKCVNCSMGYYKPKEHRFDACFQCRENYTTNGDGQTSNISCSIRDCPKGTNIRGENCDPCPYAMYQDYPLQNSCIPCGPNLNTSNTGAVSKNDCTIWCGPGQEGSTNCTLCSEDKFKSTAGYGQCVSCDPDKDYTASMNRTVCDVLYCRKGYYRNNTSCVPCAAETYKPVRGNTECMKCPAGNTSMDGGIDCPVLHCVPGKTLDMKIQMCVECPKGTWKSKAGNMSCTPCDPNRTTASIGANSSDMCDTEVCGAGQYRNSSNKTGCENCPLNTYQDGIGQIDCIPCGGHNITLSAGSNASTDCVSLCVAGEQYNDSTRKCDKCPRGFYKATDGNIQNRKCVPCPSGKTTVTTGSSSLEDCKLAICHPGSYRPEGNTSCSVCPIGQYQPESDQTYCLSCPTNYTTSEPNSTLSISCIPDCRTVGGVYYKNGVCLPCPIGQYREPDPFFNMPDGCILCGSGKSTAQTGRKSRLDCLSEPKDLIRPVLETVSFSFSMTFISNTRCIDSNRGLIRIQIEIVIFNQMKKKGLCKNDCVNIVVAISASSCGANRRKRETNDAVIADVAVKNVSAVLNETDGNEMSQRTAESVLIQALQDRAVYRVQGESLVMYLNTTTNPEMTIICSAGQNLTANGCVSCPAGTKGESAGSCTECETGTYQNLTGQTMCIVCIEPRSFTEQSRSISVSQCKTLCDIQQAYCNNRGQCTPVGRSAICNCKSDYTGSRCETRAEPKSNQDAILGGAIGGGVGVLTLILFVVGCYICLTRGVKKGKSDKHSVVSQGDFGETEVFRNPIYDNGPSGIGSYPARPYPGYAYPEIEYNPYHQQSEEQISSYQKRPSIKYEEDNDQFVWRLSS</sequence>
<keyword evidence="1" id="KW-0245">EGF-like domain</keyword>
<dbReference type="Pfam" id="PF07699">
    <property type="entry name" value="Ephrin_rec_like"/>
    <property type="match status" value="8"/>
</dbReference>